<keyword evidence="2" id="KW-1185">Reference proteome</keyword>
<name>A0ABS4DH16_9CHLR</name>
<evidence type="ECO:0000313" key="1">
    <source>
        <dbReference type="EMBL" id="MBP1468722.1"/>
    </source>
</evidence>
<reference evidence="1 2" key="1">
    <citation type="submission" date="2021-03" db="EMBL/GenBank/DDBJ databases">
        <authorList>
            <person name="Grouzdev D.S."/>
        </authorList>
    </citation>
    <scope>NUCLEOTIDE SEQUENCE [LARGE SCALE GENOMIC DNA]</scope>
    <source>
        <strain evidence="1 2">M50-1</strain>
    </source>
</reference>
<sequence length="550" mass="62154">MLEATVRRLLGTEMRVKEFANNIFRSNQPECFNLWLMQRTGGKWSTPEAPLSLDFAYEGRPAAMHSYDGVLWLFYHAVRSGRTGIWYKTLRTLSLDVAALYPDDPEVFQRHLANGSIFPELLEFFEQQNMPLSLDLTLDLIDSTEPQTWRLTDRQSRLNYILRGNPDRPGTLLVSAGWDPGRPLIDQPQINAYPAVVPMYGLPWVFWEAFDQTTRRWSLDQRFMRGNEWITRGVWFSDGAEAEVERRRPLVLAAGRDAADGMWLFWFERRGPNWQLRYRYTNEAEQLRPVFDFPSVQGASPDLDSGLAIVFHATQNNLWAFWSHRGDPEAPGRWRISGVTLPNDGATGSTPLALPLGTPLDADDREPAAISGADGSVELYWSSNRSGRWSIWRCTCNATTGWGPVEQITVQQNEDAPDSDDAYNRRAPFPLAAGADTLLFYRSSASLAHSGSSALDARYAGCTTADTRNIALHNLRGTFEDFTAYSYDTRQTTGEPGVGWYANEAVGLYPLKEEQPLISSEAWERIAGALRQHLPIQVRIVPIIKENDHG</sequence>
<dbReference type="RefSeq" id="WP_135481751.1">
    <property type="nucleotide sequence ID" value="NZ_SIJK02000087.1"/>
</dbReference>
<proteinExistence type="predicted"/>
<evidence type="ECO:0000313" key="2">
    <source>
        <dbReference type="Proteomes" id="UP001193081"/>
    </source>
</evidence>
<comment type="caution">
    <text evidence="1">The sequence shown here is derived from an EMBL/GenBank/DDBJ whole genome shotgun (WGS) entry which is preliminary data.</text>
</comment>
<protein>
    <submittedName>
        <fullName evidence="1">Uncharacterized protein</fullName>
    </submittedName>
</protein>
<organism evidence="1 2">
    <name type="scientific">Candidatus Chloroploca mongolica</name>
    <dbReference type="NCBI Taxonomy" id="2528176"/>
    <lineage>
        <taxon>Bacteria</taxon>
        <taxon>Bacillati</taxon>
        <taxon>Chloroflexota</taxon>
        <taxon>Chloroflexia</taxon>
        <taxon>Chloroflexales</taxon>
        <taxon>Chloroflexineae</taxon>
        <taxon>Oscillochloridaceae</taxon>
        <taxon>Candidatus Chloroploca</taxon>
    </lineage>
</organism>
<accession>A0ABS4DH16</accession>
<gene>
    <name evidence="1" type="ORF">EYB53_023610</name>
</gene>
<dbReference type="EMBL" id="SIJK02000087">
    <property type="protein sequence ID" value="MBP1468722.1"/>
    <property type="molecule type" value="Genomic_DNA"/>
</dbReference>
<dbReference type="Proteomes" id="UP001193081">
    <property type="component" value="Unassembled WGS sequence"/>
</dbReference>